<feature type="compositionally biased region" description="Low complexity" evidence="1">
    <location>
        <begin position="306"/>
        <end position="352"/>
    </location>
</feature>
<feature type="region of interest" description="Disordered" evidence="1">
    <location>
        <begin position="178"/>
        <end position="202"/>
    </location>
</feature>
<feature type="region of interest" description="Disordered" evidence="1">
    <location>
        <begin position="304"/>
        <end position="456"/>
    </location>
</feature>
<organism evidence="2 3">
    <name type="scientific">Elliptochloris bilobata</name>
    <dbReference type="NCBI Taxonomy" id="381761"/>
    <lineage>
        <taxon>Eukaryota</taxon>
        <taxon>Viridiplantae</taxon>
        <taxon>Chlorophyta</taxon>
        <taxon>core chlorophytes</taxon>
        <taxon>Trebouxiophyceae</taxon>
        <taxon>Trebouxiophyceae incertae sedis</taxon>
        <taxon>Elliptochloris clade</taxon>
        <taxon>Elliptochloris</taxon>
    </lineage>
</organism>
<comment type="caution">
    <text evidence="2">The sequence shown here is derived from an EMBL/GenBank/DDBJ whole genome shotgun (WGS) entry which is preliminary data.</text>
</comment>
<keyword evidence="3" id="KW-1185">Reference proteome</keyword>
<feature type="compositionally biased region" description="Low complexity" evidence="1">
    <location>
        <begin position="76"/>
        <end position="107"/>
    </location>
</feature>
<gene>
    <name evidence="2" type="ORF">WJX81_004777</name>
</gene>
<dbReference type="EMBL" id="JALJOU010000058">
    <property type="protein sequence ID" value="KAK9827380.1"/>
    <property type="molecule type" value="Genomic_DNA"/>
</dbReference>
<feature type="region of interest" description="Disordered" evidence="1">
    <location>
        <begin position="234"/>
        <end position="286"/>
    </location>
</feature>
<evidence type="ECO:0000256" key="1">
    <source>
        <dbReference type="SAM" id="MobiDB-lite"/>
    </source>
</evidence>
<feature type="region of interest" description="Disordered" evidence="1">
    <location>
        <begin position="1"/>
        <end position="23"/>
    </location>
</feature>
<evidence type="ECO:0000313" key="2">
    <source>
        <dbReference type="EMBL" id="KAK9827380.1"/>
    </source>
</evidence>
<feature type="compositionally biased region" description="Basic and acidic residues" evidence="1">
    <location>
        <begin position="396"/>
        <end position="405"/>
    </location>
</feature>
<name>A0AAW1R1K1_9CHLO</name>
<reference evidence="2 3" key="1">
    <citation type="journal article" date="2024" name="Nat. Commun.">
        <title>Phylogenomics reveals the evolutionary origins of lichenization in chlorophyte algae.</title>
        <authorList>
            <person name="Puginier C."/>
            <person name="Libourel C."/>
            <person name="Otte J."/>
            <person name="Skaloud P."/>
            <person name="Haon M."/>
            <person name="Grisel S."/>
            <person name="Petersen M."/>
            <person name="Berrin J.G."/>
            <person name="Delaux P.M."/>
            <person name="Dal Grande F."/>
            <person name="Keller J."/>
        </authorList>
    </citation>
    <scope>NUCLEOTIDE SEQUENCE [LARGE SCALE GENOMIC DNA]</scope>
    <source>
        <strain evidence="2 3">SAG 245.80</strain>
    </source>
</reference>
<evidence type="ECO:0000313" key="3">
    <source>
        <dbReference type="Proteomes" id="UP001445335"/>
    </source>
</evidence>
<feature type="compositionally biased region" description="Basic and acidic residues" evidence="1">
    <location>
        <begin position="439"/>
        <end position="451"/>
    </location>
</feature>
<feature type="compositionally biased region" description="Polar residues" evidence="1">
    <location>
        <begin position="108"/>
        <end position="121"/>
    </location>
</feature>
<feature type="compositionally biased region" description="Low complexity" evidence="1">
    <location>
        <begin position="51"/>
        <end position="65"/>
    </location>
</feature>
<accession>A0AAW1R1K1</accession>
<sequence length="492" mass="49500">MRGTRLMAPRSHLAELTPRDSAGVYEAGRAAKLARALPPKGSPFGEGHGTPSGSSGASASSEAGAGPPGGGEAPAERGASGSPRAASDVASVAATAGGTAIGTAAGSPDTSQHGAGTTAGSSPDLFPGLGYDALEGSRTGGGGGMALQPVREAGELAQGLEAAEPLSDVSTSLTAWLSGEPQRPVHGEAAPRGGVSPGEPKDADLARRLEAAVAAGLELAQRDSGALRDAVAVPAAARERDRGSRDVLGLSSPSPSAPPEAQAPAAEDPATLNFWPPPGGSARPVFGIGAGAAALRSRLWDDSLREQAQAAAEASAQPRLAGARARGLASGAPPAAAAAASASDPTDPGASAQMPRTRSLSEGRQLARGTRGAGRDPPRPPWDPRQGPLDLSDLGRVARERRAWDPHMGPADARWGEGPGVPRAAGGTLEPSRKGAPFGEHDTRTSVEVERGGWNPAQEGCLSELLQVEAERRRPCVAVSANPDTRQEERLD</sequence>
<dbReference type="Proteomes" id="UP001445335">
    <property type="component" value="Unassembled WGS sequence"/>
</dbReference>
<proteinExistence type="predicted"/>
<dbReference type="AlphaFoldDB" id="A0AAW1R1K1"/>
<feature type="compositionally biased region" description="Low complexity" evidence="1">
    <location>
        <begin position="251"/>
        <end position="270"/>
    </location>
</feature>
<protein>
    <submittedName>
        <fullName evidence="2">Uncharacterized protein</fullName>
    </submittedName>
</protein>
<feature type="region of interest" description="Disordered" evidence="1">
    <location>
        <begin position="36"/>
        <end position="147"/>
    </location>
</feature>